<proteinExistence type="predicted"/>
<keyword evidence="2" id="KW-1185">Reference proteome</keyword>
<dbReference type="Proteomes" id="UP000824540">
    <property type="component" value="Unassembled WGS sequence"/>
</dbReference>
<comment type="caution">
    <text evidence="1">The sequence shown here is derived from an EMBL/GenBank/DDBJ whole genome shotgun (WGS) entry which is preliminary data.</text>
</comment>
<feature type="non-terminal residue" evidence="1">
    <location>
        <position position="1"/>
    </location>
</feature>
<accession>A0A8T2PTJ2</accession>
<dbReference type="EMBL" id="JAFBMS010000002">
    <property type="protein sequence ID" value="KAG9354772.1"/>
    <property type="molecule type" value="Genomic_DNA"/>
</dbReference>
<reference evidence="1" key="1">
    <citation type="thesis" date="2021" institute="BYU ScholarsArchive" country="Provo, UT, USA">
        <title>Applications of and Algorithms for Genome Assembly and Genomic Analyses with an Emphasis on Marine Teleosts.</title>
        <authorList>
            <person name="Pickett B.D."/>
        </authorList>
    </citation>
    <scope>NUCLEOTIDE SEQUENCE</scope>
    <source>
        <strain evidence="1">HI-2016</strain>
    </source>
</reference>
<name>A0A8T2PTJ2_9TELE</name>
<dbReference type="OrthoDB" id="5951731at2759"/>
<dbReference type="AlphaFoldDB" id="A0A8T2PTJ2"/>
<gene>
    <name evidence="1" type="ORF">JZ751_001485</name>
</gene>
<evidence type="ECO:0000313" key="2">
    <source>
        <dbReference type="Proteomes" id="UP000824540"/>
    </source>
</evidence>
<protein>
    <submittedName>
        <fullName evidence="1">Uncharacterized protein</fullName>
    </submittedName>
</protein>
<organism evidence="1 2">
    <name type="scientific">Albula glossodonta</name>
    <name type="common">roundjaw bonefish</name>
    <dbReference type="NCBI Taxonomy" id="121402"/>
    <lineage>
        <taxon>Eukaryota</taxon>
        <taxon>Metazoa</taxon>
        <taxon>Chordata</taxon>
        <taxon>Craniata</taxon>
        <taxon>Vertebrata</taxon>
        <taxon>Euteleostomi</taxon>
        <taxon>Actinopterygii</taxon>
        <taxon>Neopterygii</taxon>
        <taxon>Teleostei</taxon>
        <taxon>Albuliformes</taxon>
        <taxon>Albulidae</taxon>
        <taxon>Albula</taxon>
    </lineage>
</organism>
<sequence>GTVSDWLTVISRGVLHTGNGSFGIEPLEASTSYQHLVYRLEDVLSEPLKCGTPHSESQPDHDHDHDLHAVPISQLFRAYGSLMYVIPVLLLG</sequence>
<evidence type="ECO:0000313" key="1">
    <source>
        <dbReference type="EMBL" id="KAG9354772.1"/>
    </source>
</evidence>